<dbReference type="Proteomes" id="UP000256601">
    <property type="component" value="Unassembled WGS sequence"/>
</dbReference>
<dbReference type="AlphaFoldDB" id="A0A1H6Q642"/>
<organism evidence="1 3">
    <name type="scientific">Yarrowia lipolytica</name>
    <name type="common">Candida lipolytica</name>
    <dbReference type="NCBI Taxonomy" id="4952"/>
    <lineage>
        <taxon>Eukaryota</taxon>
        <taxon>Fungi</taxon>
        <taxon>Dikarya</taxon>
        <taxon>Ascomycota</taxon>
        <taxon>Saccharomycotina</taxon>
        <taxon>Dipodascomycetes</taxon>
        <taxon>Dipodascales</taxon>
        <taxon>Dipodascales incertae sedis</taxon>
        <taxon>Yarrowia</taxon>
    </lineage>
</organism>
<protein>
    <submittedName>
        <fullName evidence="1">Uncharacterized protein</fullName>
    </submittedName>
</protein>
<evidence type="ECO:0000313" key="1">
    <source>
        <dbReference type="EMBL" id="AOW01119.1"/>
    </source>
</evidence>
<dbReference type="EMBL" id="CP017554">
    <property type="protein sequence ID" value="AOW01119.1"/>
    <property type="molecule type" value="Genomic_DNA"/>
</dbReference>
<evidence type="ECO:0000313" key="2">
    <source>
        <dbReference type="EMBL" id="RDW24512.1"/>
    </source>
</evidence>
<dbReference type="VEuPathDB" id="FungiDB:YALI0_B02310g"/>
<sequence>MLTNSPDIDDKSFSQLNHLICAMRKRETQLSRVTSQFFDYVNQHLEKMLHDINPSISIQECFGAVQALKRNSVLVLVLWKDGRTHLVQLLAECISTLAKKMQRLAQLSNGSGKVVETPNLSSQEPKRH</sequence>
<accession>A0A1H6Q642</accession>
<dbReference type="EMBL" id="KZ859031">
    <property type="protein sequence ID" value="RDW24512.1"/>
    <property type="molecule type" value="Genomic_DNA"/>
</dbReference>
<evidence type="ECO:0000313" key="3">
    <source>
        <dbReference type="Proteomes" id="UP000182444"/>
    </source>
</evidence>
<gene>
    <name evidence="2" type="ORF">B0I71DRAFT_121629</name>
    <name evidence="1" type="ORF">YALI1_B03610g</name>
</gene>
<dbReference type="VEuPathDB" id="FungiDB:YALI1_B03610g"/>
<evidence type="ECO:0000313" key="4">
    <source>
        <dbReference type="Proteomes" id="UP000256601"/>
    </source>
</evidence>
<reference evidence="1 3" key="1">
    <citation type="journal article" date="2016" name="PLoS ONE">
        <title>Sequence Assembly of Yarrowia lipolytica Strain W29/CLIB89 Shows Transposable Element Diversity.</title>
        <authorList>
            <person name="Magnan C."/>
            <person name="Yu J."/>
            <person name="Chang I."/>
            <person name="Jahn E."/>
            <person name="Kanomata Y."/>
            <person name="Wu J."/>
            <person name="Zeller M."/>
            <person name="Oakes M."/>
            <person name="Baldi P."/>
            <person name="Sandmeyer S."/>
        </authorList>
    </citation>
    <scope>NUCLEOTIDE SEQUENCE [LARGE SCALE GENOMIC DNA]</scope>
    <source>
        <strain evidence="1">CLIB89</strain>
        <strain evidence="3">CLIB89(W29)</strain>
    </source>
</reference>
<reference evidence="2 4" key="2">
    <citation type="submission" date="2018-07" db="EMBL/GenBank/DDBJ databases">
        <title>Draft Genome Assemblies for Five Robust Yarrowia lipolytica Strains Exhibiting High Lipid Production and Pentose Sugar Utilization and Sugar Alcohol Secretion from Undetoxified Lignocellulosic Biomass Hydrolysates.</title>
        <authorList>
            <consortium name="DOE Joint Genome Institute"/>
            <person name="Walker C."/>
            <person name="Ryu S."/>
            <person name="Na H."/>
            <person name="Zane M."/>
            <person name="LaButti K."/>
            <person name="Lipzen A."/>
            <person name="Haridas S."/>
            <person name="Barry K."/>
            <person name="Grigoriev I.V."/>
            <person name="Quarterman J."/>
            <person name="Slininger P."/>
            <person name="Dien B."/>
            <person name="Trinh C.T."/>
        </authorList>
    </citation>
    <scope>NUCLEOTIDE SEQUENCE [LARGE SCALE GENOMIC DNA]</scope>
    <source>
        <strain evidence="2 4">YB392</strain>
    </source>
</reference>
<proteinExistence type="predicted"/>
<name>A0A1H6Q642_YARLL</name>
<dbReference type="Proteomes" id="UP000182444">
    <property type="component" value="Chromosome 1B"/>
</dbReference>